<dbReference type="Gene3D" id="3.30.450.20">
    <property type="entry name" value="PAS domain"/>
    <property type="match status" value="1"/>
</dbReference>
<dbReference type="InterPro" id="IPR003594">
    <property type="entry name" value="HATPase_dom"/>
</dbReference>
<evidence type="ECO:0000256" key="3">
    <source>
        <dbReference type="ARBA" id="ARBA00012438"/>
    </source>
</evidence>
<evidence type="ECO:0000313" key="17">
    <source>
        <dbReference type="EMBL" id="OXM13203.1"/>
    </source>
</evidence>
<comment type="catalytic activity">
    <reaction evidence="1">
        <text>ATP + protein L-histidine = ADP + protein N-phospho-L-histidine.</text>
        <dbReference type="EC" id="2.7.13.3"/>
    </reaction>
</comment>
<dbReference type="AlphaFoldDB" id="A0A229NTH1"/>
<keyword evidence="8" id="KW-0067">ATP-binding</keyword>
<dbReference type="PANTHER" id="PTHR43047:SF71">
    <property type="entry name" value="HISTIDINE KINASE CONTAINING CHEY-HOMOLOGOUS RECEIVER DOMAIN-RELATED"/>
    <property type="match status" value="1"/>
</dbReference>
<evidence type="ECO:0000256" key="5">
    <source>
        <dbReference type="ARBA" id="ARBA00022679"/>
    </source>
</evidence>
<keyword evidence="5" id="KW-0808">Transferase</keyword>
<evidence type="ECO:0000256" key="1">
    <source>
        <dbReference type="ARBA" id="ARBA00000085"/>
    </source>
</evidence>
<comment type="subunit">
    <text evidence="10">At low DSF concentrations, interacts with RpfF.</text>
</comment>
<dbReference type="Proteomes" id="UP000215145">
    <property type="component" value="Unassembled WGS sequence"/>
</dbReference>
<dbReference type="RefSeq" id="WP_089526932.1">
    <property type="nucleotide sequence ID" value="NZ_NMUQ01000004.1"/>
</dbReference>
<keyword evidence="9" id="KW-0902">Two-component regulatory system</keyword>
<dbReference type="Gene3D" id="3.30.565.10">
    <property type="entry name" value="Histidine kinase-like ATPase, C-terminal domain"/>
    <property type="match status" value="1"/>
</dbReference>
<evidence type="ECO:0000313" key="18">
    <source>
        <dbReference type="Proteomes" id="UP000215145"/>
    </source>
</evidence>
<evidence type="ECO:0000256" key="9">
    <source>
        <dbReference type="ARBA" id="ARBA00023012"/>
    </source>
</evidence>
<dbReference type="InterPro" id="IPR003661">
    <property type="entry name" value="HisK_dim/P_dom"/>
</dbReference>
<dbReference type="FunFam" id="3.30.565.10:FF:000010">
    <property type="entry name" value="Sensor histidine kinase RcsC"/>
    <property type="match status" value="1"/>
</dbReference>
<dbReference type="SMART" id="SM00091">
    <property type="entry name" value="PAS"/>
    <property type="match status" value="1"/>
</dbReference>
<feature type="transmembrane region" description="Helical" evidence="13">
    <location>
        <begin position="6"/>
        <end position="27"/>
    </location>
</feature>
<feature type="domain" description="PAC" evidence="16">
    <location>
        <begin position="111"/>
        <end position="162"/>
    </location>
</feature>
<feature type="domain" description="PAS" evidence="15">
    <location>
        <begin position="39"/>
        <end position="109"/>
    </location>
</feature>
<dbReference type="Pfam" id="PF08448">
    <property type="entry name" value="PAS_4"/>
    <property type="match status" value="1"/>
</dbReference>
<keyword evidence="13" id="KW-1133">Transmembrane helix</keyword>
<dbReference type="CDD" id="cd00082">
    <property type="entry name" value="HisKA"/>
    <property type="match status" value="1"/>
</dbReference>
<dbReference type="InterPro" id="IPR000014">
    <property type="entry name" value="PAS"/>
</dbReference>
<dbReference type="InterPro" id="IPR000700">
    <property type="entry name" value="PAS-assoc_C"/>
</dbReference>
<keyword evidence="6" id="KW-0547">Nucleotide-binding</keyword>
<keyword evidence="4" id="KW-0597">Phosphoprotein</keyword>
<comment type="similarity">
    <text evidence="2">In the N-terminal section; belongs to the phytochrome family.</text>
</comment>
<accession>A0A229NTH1</accession>
<feature type="domain" description="Histidine kinase" evidence="14">
    <location>
        <begin position="180"/>
        <end position="401"/>
    </location>
</feature>
<dbReference type="GO" id="GO:0009927">
    <property type="term" value="F:histidine phosphotransfer kinase activity"/>
    <property type="evidence" value="ECO:0007669"/>
    <property type="project" value="TreeGrafter"/>
</dbReference>
<keyword evidence="18" id="KW-1185">Reference proteome</keyword>
<dbReference type="GO" id="GO:0000155">
    <property type="term" value="F:phosphorelay sensor kinase activity"/>
    <property type="evidence" value="ECO:0007669"/>
    <property type="project" value="InterPro"/>
</dbReference>
<gene>
    <name evidence="17" type="ORF">CGZ75_23895</name>
</gene>
<evidence type="ECO:0000256" key="12">
    <source>
        <dbReference type="ARBA" id="ARBA00074306"/>
    </source>
</evidence>
<dbReference type="CDD" id="cd16922">
    <property type="entry name" value="HATPase_EvgS-ArcB-TorS-like"/>
    <property type="match status" value="1"/>
</dbReference>
<evidence type="ECO:0000256" key="6">
    <source>
        <dbReference type="ARBA" id="ARBA00022741"/>
    </source>
</evidence>
<dbReference type="PROSITE" id="PS50112">
    <property type="entry name" value="PAS"/>
    <property type="match status" value="1"/>
</dbReference>
<dbReference type="PROSITE" id="PS50109">
    <property type="entry name" value="HIS_KIN"/>
    <property type="match status" value="1"/>
</dbReference>
<dbReference type="SMART" id="SM00387">
    <property type="entry name" value="HATPase_c"/>
    <property type="match status" value="1"/>
</dbReference>
<dbReference type="PRINTS" id="PR00344">
    <property type="entry name" value="BCTRLSENSOR"/>
</dbReference>
<evidence type="ECO:0000256" key="2">
    <source>
        <dbReference type="ARBA" id="ARBA00006402"/>
    </source>
</evidence>
<organism evidence="17 18">
    <name type="scientific">Paenibacillus herberti</name>
    <dbReference type="NCBI Taxonomy" id="1619309"/>
    <lineage>
        <taxon>Bacteria</taxon>
        <taxon>Bacillati</taxon>
        <taxon>Bacillota</taxon>
        <taxon>Bacilli</taxon>
        <taxon>Bacillales</taxon>
        <taxon>Paenibacillaceae</taxon>
        <taxon>Paenibacillus</taxon>
    </lineage>
</organism>
<dbReference type="FunFam" id="1.10.287.130:FF:000002">
    <property type="entry name" value="Two-component osmosensing histidine kinase"/>
    <property type="match status" value="1"/>
</dbReference>
<sequence>MDWLNMFGIVVMLAIIALILFVLSLTLEKKAAWKAAEGNRSRYDSIFESNPDMVCLFSQDGRLLRLNPAAEKLTGYRAEELEGTRFWNLIDHNDIKRISRCFLRVKQGRSQTVEMRIKNKEGRVLELSTVFVPWNDRHGTVDIYTISKDLTPSNTAKRELWKAKTEAENALRIKSEFLAVMSHEIHTPLNGVLGMSDLLLDTELNEEQRDYIGIIRSSGADLVEIIDGVLDYSRLESGDQITLAEDPFVLRDVVVGSLQLFIGKLREKRLKAILELDPGLPEVLVGDEKRLAQVLHNLIGNAVKFTEEGGISVKVKELERNDHLIKLEFRIQDTGIGIPKDKQHLLFKPFSQTDSSISRMYGGTGLGLAICKTLVEGMRGEITLKPLLQGAEAVFYIETGYYSPVAGEGTEHNLASSQVATGTEAEGIQPFSKNESF</sequence>
<keyword evidence="13" id="KW-0812">Transmembrane</keyword>
<proteinExistence type="inferred from homology"/>
<evidence type="ECO:0000259" key="15">
    <source>
        <dbReference type="PROSITE" id="PS50112"/>
    </source>
</evidence>
<dbReference type="SUPFAM" id="SSF55785">
    <property type="entry name" value="PYP-like sensor domain (PAS domain)"/>
    <property type="match status" value="1"/>
</dbReference>
<dbReference type="Pfam" id="PF00512">
    <property type="entry name" value="HisKA"/>
    <property type="match status" value="1"/>
</dbReference>
<evidence type="ECO:0000256" key="13">
    <source>
        <dbReference type="SAM" id="Phobius"/>
    </source>
</evidence>
<dbReference type="SUPFAM" id="SSF47384">
    <property type="entry name" value="Homodimeric domain of signal transducing histidine kinase"/>
    <property type="match status" value="1"/>
</dbReference>
<evidence type="ECO:0000256" key="7">
    <source>
        <dbReference type="ARBA" id="ARBA00022777"/>
    </source>
</evidence>
<dbReference type="Gene3D" id="1.10.287.130">
    <property type="match status" value="1"/>
</dbReference>
<protein>
    <recommendedName>
        <fullName evidence="12">Circadian input-output histidine kinase CikA</fullName>
        <ecNumber evidence="3">2.7.13.3</ecNumber>
    </recommendedName>
    <alternativeName>
        <fullName evidence="11">Sensory/regulatory protein RpfC</fullName>
    </alternativeName>
</protein>
<comment type="caution">
    <text evidence="17">The sequence shown here is derived from an EMBL/GenBank/DDBJ whole genome shotgun (WGS) entry which is preliminary data.</text>
</comment>
<evidence type="ECO:0000256" key="8">
    <source>
        <dbReference type="ARBA" id="ARBA00022840"/>
    </source>
</evidence>
<dbReference type="GO" id="GO:0005886">
    <property type="term" value="C:plasma membrane"/>
    <property type="evidence" value="ECO:0007669"/>
    <property type="project" value="TreeGrafter"/>
</dbReference>
<reference evidence="17 18" key="1">
    <citation type="submission" date="2017-07" db="EMBL/GenBank/DDBJ databases">
        <title>Paenibacillus herberti R33 genome sequencing and assembly.</title>
        <authorList>
            <person name="Su W."/>
        </authorList>
    </citation>
    <scope>NUCLEOTIDE SEQUENCE [LARGE SCALE GENOMIC DNA]</scope>
    <source>
        <strain evidence="17 18">R33</strain>
    </source>
</reference>
<dbReference type="CDD" id="cd00130">
    <property type="entry name" value="PAS"/>
    <property type="match status" value="1"/>
</dbReference>
<evidence type="ECO:0000256" key="4">
    <source>
        <dbReference type="ARBA" id="ARBA00022553"/>
    </source>
</evidence>
<evidence type="ECO:0000259" key="14">
    <source>
        <dbReference type="PROSITE" id="PS50109"/>
    </source>
</evidence>
<dbReference type="EMBL" id="NMUQ01000004">
    <property type="protein sequence ID" value="OXM13203.1"/>
    <property type="molecule type" value="Genomic_DNA"/>
</dbReference>
<dbReference type="InterPro" id="IPR036097">
    <property type="entry name" value="HisK_dim/P_sf"/>
</dbReference>
<dbReference type="InterPro" id="IPR005467">
    <property type="entry name" value="His_kinase_dom"/>
</dbReference>
<evidence type="ECO:0000256" key="10">
    <source>
        <dbReference type="ARBA" id="ARBA00064003"/>
    </source>
</evidence>
<evidence type="ECO:0000259" key="16">
    <source>
        <dbReference type="PROSITE" id="PS50113"/>
    </source>
</evidence>
<dbReference type="InterPro" id="IPR004358">
    <property type="entry name" value="Sig_transdc_His_kin-like_C"/>
</dbReference>
<evidence type="ECO:0000256" key="11">
    <source>
        <dbReference type="ARBA" id="ARBA00068150"/>
    </source>
</evidence>
<dbReference type="GO" id="GO:0005524">
    <property type="term" value="F:ATP binding"/>
    <property type="evidence" value="ECO:0007669"/>
    <property type="project" value="UniProtKB-KW"/>
</dbReference>
<dbReference type="NCBIfam" id="TIGR00229">
    <property type="entry name" value="sensory_box"/>
    <property type="match status" value="1"/>
</dbReference>
<keyword evidence="7" id="KW-0418">Kinase</keyword>
<name>A0A229NTH1_9BACL</name>
<dbReference type="InterPro" id="IPR035965">
    <property type="entry name" value="PAS-like_dom_sf"/>
</dbReference>
<dbReference type="InterPro" id="IPR013656">
    <property type="entry name" value="PAS_4"/>
</dbReference>
<keyword evidence="13" id="KW-0472">Membrane</keyword>
<dbReference type="InterPro" id="IPR036890">
    <property type="entry name" value="HATPase_C_sf"/>
</dbReference>
<dbReference type="SMART" id="SM00388">
    <property type="entry name" value="HisKA"/>
    <property type="match status" value="1"/>
</dbReference>
<dbReference type="EC" id="2.7.13.3" evidence="3"/>
<dbReference type="PROSITE" id="PS50113">
    <property type="entry name" value="PAC"/>
    <property type="match status" value="1"/>
</dbReference>
<dbReference type="PANTHER" id="PTHR43047">
    <property type="entry name" value="TWO-COMPONENT HISTIDINE PROTEIN KINASE"/>
    <property type="match status" value="1"/>
</dbReference>
<dbReference type="OrthoDB" id="9803190at2"/>
<dbReference type="Pfam" id="PF02518">
    <property type="entry name" value="HATPase_c"/>
    <property type="match status" value="1"/>
</dbReference>
<dbReference type="SUPFAM" id="SSF55874">
    <property type="entry name" value="ATPase domain of HSP90 chaperone/DNA topoisomerase II/histidine kinase"/>
    <property type="match status" value="1"/>
</dbReference>